<dbReference type="AlphaFoldDB" id="A0A2Z3GVD7"/>
<protein>
    <recommendedName>
        <fullName evidence="4">Tetratricopeptide repeat protein</fullName>
    </recommendedName>
</protein>
<keyword evidence="1" id="KW-0732">Signal</keyword>
<proteinExistence type="predicted"/>
<dbReference type="RefSeq" id="WP_010046524.1">
    <property type="nucleotide sequence ID" value="NZ_CP025958.1"/>
</dbReference>
<keyword evidence="3" id="KW-1185">Reference proteome</keyword>
<evidence type="ECO:0000313" key="3">
    <source>
        <dbReference type="Proteomes" id="UP000245802"/>
    </source>
</evidence>
<sequence length="200" mass="21639">MRLTLYRGSAVALLLGAVVAGATAQPPAYLDKLKADTAALASERATAESSGAERARLTNDLKKLLERIEKAPPPVVQPPAPPAVKPKPPGAAFSPLATDKLRSAMDLVRANEIYSALNAFRQLNLQELSAEDRAFARFMEASCLRRLGHAKEALPIYREVGDANEDPFVASSAVSQVALLRTSEELQAQLTKLRERPKNR</sequence>
<reference evidence="2 3" key="1">
    <citation type="submission" date="2018-01" db="EMBL/GenBank/DDBJ databases">
        <title>G. obscuriglobus.</title>
        <authorList>
            <person name="Franke J."/>
            <person name="Blomberg W."/>
            <person name="Selmecki A."/>
        </authorList>
    </citation>
    <scope>NUCLEOTIDE SEQUENCE [LARGE SCALE GENOMIC DNA]</scope>
    <source>
        <strain evidence="2 3">DSM 5831</strain>
    </source>
</reference>
<evidence type="ECO:0000313" key="2">
    <source>
        <dbReference type="EMBL" id="AWM37268.1"/>
    </source>
</evidence>
<dbReference type="KEGG" id="gog:C1280_09675"/>
<accession>A0A2Z3GVD7</accession>
<name>A0A2Z3GVD7_9BACT</name>
<feature type="chain" id="PRO_5016450863" description="Tetratricopeptide repeat protein" evidence="1">
    <location>
        <begin position="25"/>
        <end position="200"/>
    </location>
</feature>
<feature type="signal peptide" evidence="1">
    <location>
        <begin position="1"/>
        <end position="24"/>
    </location>
</feature>
<dbReference type="Proteomes" id="UP000245802">
    <property type="component" value="Chromosome"/>
</dbReference>
<evidence type="ECO:0000256" key="1">
    <source>
        <dbReference type="SAM" id="SignalP"/>
    </source>
</evidence>
<evidence type="ECO:0008006" key="4">
    <source>
        <dbReference type="Google" id="ProtNLM"/>
    </source>
</evidence>
<dbReference type="EMBL" id="CP025958">
    <property type="protein sequence ID" value="AWM37268.1"/>
    <property type="molecule type" value="Genomic_DNA"/>
</dbReference>
<organism evidence="2 3">
    <name type="scientific">Gemmata obscuriglobus</name>
    <dbReference type="NCBI Taxonomy" id="114"/>
    <lineage>
        <taxon>Bacteria</taxon>
        <taxon>Pseudomonadati</taxon>
        <taxon>Planctomycetota</taxon>
        <taxon>Planctomycetia</taxon>
        <taxon>Gemmatales</taxon>
        <taxon>Gemmataceae</taxon>
        <taxon>Gemmata</taxon>
    </lineage>
</organism>
<gene>
    <name evidence="2" type="ORF">C1280_09675</name>
</gene>